<accession>A0ABU8XAB6</accession>
<dbReference type="PROSITE" id="PS51683">
    <property type="entry name" value="SAM_OMT_II"/>
    <property type="match status" value="1"/>
</dbReference>
<dbReference type="PANTHER" id="PTHR43712">
    <property type="entry name" value="PUTATIVE (AFU_ORTHOLOGUE AFUA_4G14580)-RELATED"/>
    <property type="match status" value="1"/>
</dbReference>
<keyword evidence="3" id="KW-0949">S-adenosyl-L-methionine</keyword>
<organism evidence="6 7">
    <name type="scientific">Variovorax robiniae</name>
    <dbReference type="NCBI Taxonomy" id="1836199"/>
    <lineage>
        <taxon>Bacteria</taxon>
        <taxon>Pseudomonadati</taxon>
        <taxon>Pseudomonadota</taxon>
        <taxon>Betaproteobacteria</taxon>
        <taxon>Burkholderiales</taxon>
        <taxon>Comamonadaceae</taxon>
        <taxon>Variovorax</taxon>
    </lineage>
</organism>
<dbReference type="SUPFAM" id="SSF53335">
    <property type="entry name" value="S-adenosyl-L-methionine-dependent methyltransferases"/>
    <property type="match status" value="1"/>
</dbReference>
<dbReference type="SUPFAM" id="SSF46785">
    <property type="entry name" value="Winged helix' DNA-binding domain"/>
    <property type="match status" value="1"/>
</dbReference>
<evidence type="ECO:0000313" key="6">
    <source>
        <dbReference type="EMBL" id="MEJ8856765.1"/>
    </source>
</evidence>
<sequence>MDRSGELLGLINANWTTQVVRAACVLDIPGRLAEGAMGVEQLAGATGCHAPSVHRLLRAMATLDLCAETDAGQYALTSMGRLLCEDDPGSLRAWALLVGGPHWARWGELHESVRTGLSHKQRHLGEVGFGDLDADPATAALFHGAMVQMTRRVADAIVAALPLDGADCIVDVGGGQGELIARVLQSRAQLRGILFDLPTGVVGAQDALRRAGVDDRCKVVGGDFFHRVPAGGDIYLLKSVLHNWNDERATQILANCREAMRPGGAVIAVERVMPSRPGTCGKDRVVVRSDLNMLVALTGRERTRDEFDALYAGAGIGGTRFLPTHGDFALVAGVVD</sequence>
<evidence type="ECO:0000256" key="3">
    <source>
        <dbReference type="ARBA" id="ARBA00022691"/>
    </source>
</evidence>
<evidence type="ECO:0000313" key="7">
    <source>
        <dbReference type="Proteomes" id="UP001367030"/>
    </source>
</evidence>
<comment type="caution">
    <text evidence="6">The sequence shown here is derived from an EMBL/GenBank/DDBJ whole genome shotgun (WGS) entry which is preliminary data.</text>
</comment>
<name>A0ABU8XAB6_9BURK</name>
<evidence type="ECO:0000259" key="4">
    <source>
        <dbReference type="Pfam" id="PF00891"/>
    </source>
</evidence>
<dbReference type="GO" id="GO:0008168">
    <property type="term" value="F:methyltransferase activity"/>
    <property type="evidence" value="ECO:0007669"/>
    <property type="project" value="UniProtKB-KW"/>
</dbReference>
<protein>
    <submittedName>
        <fullName evidence="6">Methyltransferase</fullName>
    </submittedName>
</protein>
<dbReference type="InterPro" id="IPR001077">
    <property type="entry name" value="COMT_C"/>
</dbReference>
<dbReference type="EMBL" id="JBBKZS010000008">
    <property type="protein sequence ID" value="MEJ8856765.1"/>
    <property type="molecule type" value="Genomic_DNA"/>
</dbReference>
<evidence type="ECO:0000256" key="1">
    <source>
        <dbReference type="ARBA" id="ARBA00022603"/>
    </source>
</evidence>
<gene>
    <name evidence="6" type="ORF">WKW79_19480</name>
</gene>
<dbReference type="GO" id="GO:0032259">
    <property type="term" value="P:methylation"/>
    <property type="evidence" value="ECO:0007669"/>
    <property type="project" value="UniProtKB-KW"/>
</dbReference>
<dbReference type="InterPro" id="IPR016461">
    <property type="entry name" value="COMT-like"/>
</dbReference>
<dbReference type="InterPro" id="IPR036388">
    <property type="entry name" value="WH-like_DNA-bd_sf"/>
</dbReference>
<dbReference type="InterPro" id="IPR012967">
    <property type="entry name" value="COMT_dimerisation"/>
</dbReference>
<dbReference type="PIRSF" id="PIRSF005739">
    <property type="entry name" value="O-mtase"/>
    <property type="match status" value="1"/>
</dbReference>
<dbReference type="Gene3D" id="1.10.10.10">
    <property type="entry name" value="Winged helix-like DNA-binding domain superfamily/Winged helix DNA-binding domain"/>
    <property type="match status" value="1"/>
</dbReference>
<keyword evidence="7" id="KW-1185">Reference proteome</keyword>
<keyword evidence="2" id="KW-0808">Transferase</keyword>
<keyword evidence="1 6" id="KW-0489">Methyltransferase</keyword>
<evidence type="ECO:0000256" key="2">
    <source>
        <dbReference type="ARBA" id="ARBA00022679"/>
    </source>
</evidence>
<proteinExistence type="predicted"/>
<dbReference type="PANTHER" id="PTHR43712:SF2">
    <property type="entry name" value="O-METHYLTRANSFERASE CICE"/>
    <property type="match status" value="1"/>
</dbReference>
<reference evidence="6 7" key="1">
    <citation type="submission" date="2024-03" db="EMBL/GenBank/DDBJ databases">
        <title>Novel species of the genus Variovorax.</title>
        <authorList>
            <person name="Liu Q."/>
            <person name="Xin Y.-H."/>
        </authorList>
    </citation>
    <scope>NUCLEOTIDE SEQUENCE [LARGE SCALE GENOMIC DNA]</scope>
    <source>
        <strain evidence="6 7">KACC 18901</strain>
    </source>
</reference>
<dbReference type="RefSeq" id="WP_340336840.1">
    <property type="nucleotide sequence ID" value="NZ_JBBKZS010000008.1"/>
</dbReference>
<dbReference type="InterPro" id="IPR036390">
    <property type="entry name" value="WH_DNA-bd_sf"/>
</dbReference>
<dbReference type="Gene3D" id="3.40.50.150">
    <property type="entry name" value="Vaccinia Virus protein VP39"/>
    <property type="match status" value="1"/>
</dbReference>
<feature type="domain" description="O-methyltransferase C-terminal" evidence="4">
    <location>
        <begin position="106"/>
        <end position="315"/>
    </location>
</feature>
<feature type="domain" description="O-methyltransferase dimerisation" evidence="5">
    <location>
        <begin position="10"/>
        <end position="85"/>
    </location>
</feature>
<dbReference type="Gene3D" id="1.10.287.1350">
    <property type="match status" value="1"/>
</dbReference>
<dbReference type="Proteomes" id="UP001367030">
    <property type="component" value="Unassembled WGS sequence"/>
</dbReference>
<evidence type="ECO:0000259" key="5">
    <source>
        <dbReference type="Pfam" id="PF08100"/>
    </source>
</evidence>
<dbReference type="Pfam" id="PF00891">
    <property type="entry name" value="Methyltransf_2"/>
    <property type="match status" value="1"/>
</dbReference>
<dbReference type="InterPro" id="IPR029063">
    <property type="entry name" value="SAM-dependent_MTases_sf"/>
</dbReference>
<dbReference type="Pfam" id="PF08100">
    <property type="entry name" value="Dimerisation"/>
    <property type="match status" value="1"/>
</dbReference>